<name>C3XCJ3_OXAFO</name>
<feature type="domain" description="HIT" evidence="2">
    <location>
        <begin position="33"/>
        <end position="104"/>
    </location>
</feature>
<feature type="short sequence motif" description="Histidine triad motif" evidence="1">
    <location>
        <begin position="89"/>
        <end position="93"/>
    </location>
</feature>
<evidence type="ECO:0000256" key="1">
    <source>
        <dbReference type="PROSITE-ProRule" id="PRU00464"/>
    </source>
</evidence>
<gene>
    <name evidence="3" type="ORF">OFBG_01947</name>
</gene>
<accession>C3XCJ3</accession>
<dbReference type="GO" id="GO:0003824">
    <property type="term" value="F:catalytic activity"/>
    <property type="evidence" value="ECO:0007669"/>
    <property type="project" value="InterPro"/>
</dbReference>
<organism evidence="3 4">
    <name type="scientific">Oxalobacter formigenes OXCC13</name>
    <dbReference type="NCBI Taxonomy" id="556269"/>
    <lineage>
        <taxon>Bacteria</taxon>
        <taxon>Pseudomonadati</taxon>
        <taxon>Pseudomonadota</taxon>
        <taxon>Betaproteobacteria</taxon>
        <taxon>Burkholderiales</taxon>
        <taxon>Oxalobacteraceae</taxon>
        <taxon>Oxalobacter</taxon>
    </lineage>
</organism>
<sequence length="144" mass="16886">MKNDCVLCSFKPEDTVFSNAKWRVIQVSDRDYPGFCRVIWNEHVREMTDLDVADRLELMNAIWTVEKIVRDVMQPDKINLASLGNMVPHLHWHVIPRFENDKNFPDSIWSQTRRAVDVNVMNERMARASGLKNALCHALEKQFM</sequence>
<dbReference type="PIRSF" id="PIRSF000714">
    <property type="entry name" value="HIT"/>
    <property type="match status" value="1"/>
</dbReference>
<dbReference type="PANTHER" id="PTHR42997">
    <property type="entry name" value="HIT FAMILY HYDROLASE"/>
    <property type="match status" value="1"/>
</dbReference>
<keyword evidence="4" id="KW-1185">Reference proteome</keyword>
<proteinExistence type="predicted"/>
<reference evidence="3 4" key="1">
    <citation type="submission" date="2009-02" db="EMBL/GenBank/DDBJ databases">
        <title>The Genome Sequence of Oxalobacter formigenes OXCC13.</title>
        <authorList>
            <consortium name="The Broad Institute Genome Sequencing Platform"/>
            <person name="Ward D."/>
            <person name="Young S.K."/>
            <person name="Kodira C.D."/>
            <person name="Zeng Q."/>
            <person name="Koehrsen M."/>
            <person name="Alvarado L."/>
            <person name="Berlin A."/>
            <person name="Borenstein D."/>
            <person name="Chen Z."/>
            <person name="Engels R."/>
            <person name="Freedman E."/>
            <person name="Gellesch M."/>
            <person name="Goldberg J."/>
            <person name="Griggs A."/>
            <person name="Gujja S."/>
            <person name="Heiman D."/>
            <person name="Hepburn T."/>
            <person name="Howarth C."/>
            <person name="Jen D."/>
            <person name="Larson L."/>
            <person name="Lewis B."/>
            <person name="Mehta T."/>
            <person name="Park D."/>
            <person name="Pearson M."/>
            <person name="Roberts A."/>
            <person name="Saif S."/>
            <person name="Shea T."/>
            <person name="Shenoy N."/>
            <person name="Sisk P."/>
            <person name="Stolte C."/>
            <person name="Sykes S."/>
            <person name="Walk T."/>
            <person name="White J."/>
            <person name="Yandava C."/>
            <person name="Allison M.J."/>
            <person name="Lander E."/>
            <person name="Nusbaum C."/>
            <person name="Galagan J."/>
            <person name="Birren B."/>
        </authorList>
    </citation>
    <scope>NUCLEOTIDE SEQUENCE [LARGE SCALE GENOMIC DNA]</scope>
    <source>
        <strain evidence="3 4">OXCC13</strain>
    </source>
</reference>
<dbReference type="InterPro" id="IPR011146">
    <property type="entry name" value="HIT-like"/>
</dbReference>
<evidence type="ECO:0000313" key="3">
    <source>
        <dbReference type="EMBL" id="EEO30919.1"/>
    </source>
</evidence>
<dbReference type="InterPro" id="IPR036265">
    <property type="entry name" value="HIT-like_sf"/>
</dbReference>
<dbReference type="Proteomes" id="UP000005089">
    <property type="component" value="Unassembled WGS sequence"/>
</dbReference>
<dbReference type="eggNOG" id="COG0537">
    <property type="taxonomic scope" value="Bacteria"/>
</dbReference>
<dbReference type="InterPro" id="IPR052908">
    <property type="entry name" value="AP-4-A_phosphorylase"/>
</dbReference>
<dbReference type="AlphaFoldDB" id="C3XCJ3"/>
<dbReference type="InterPro" id="IPR026026">
    <property type="entry name" value="HIT_Hint"/>
</dbReference>
<dbReference type="SUPFAM" id="SSF54197">
    <property type="entry name" value="HIT-like"/>
    <property type="match status" value="1"/>
</dbReference>
<dbReference type="RefSeq" id="WP_005882501.1">
    <property type="nucleotide sequence ID" value="NZ_CP019430.1"/>
</dbReference>
<dbReference type="OrthoDB" id="9799145at2"/>
<dbReference type="EMBL" id="GG658170">
    <property type="protein sequence ID" value="EEO30919.1"/>
    <property type="molecule type" value="Genomic_DNA"/>
</dbReference>
<dbReference type="HOGENOM" id="CLU_123330_2_0_4"/>
<dbReference type="Gene3D" id="3.30.428.10">
    <property type="entry name" value="HIT-like"/>
    <property type="match status" value="1"/>
</dbReference>
<evidence type="ECO:0000259" key="2">
    <source>
        <dbReference type="PROSITE" id="PS51084"/>
    </source>
</evidence>
<dbReference type="PROSITE" id="PS51084">
    <property type="entry name" value="HIT_2"/>
    <property type="match status" value="1"/>
</dbReference>
<dbReference type="GeneID" id="77134041"/>
<evidence type="ECO:0000313" key="4">
    <source>
        <dbReference type="Proteomes" id="UP000005089"/>
    </source>
</evidence>
<dbReference type="Pfam" id="PF01230">
    <property type="entry name" value="HIT"/>
    <property type="match status" value="1"/>
</dbReference>
<dbReference type="PANTHER" id="PTHR42997:SF1">
    <property type="entry name" value="AP-4-A PHOSPHORYLASE"/>
    <property type="match status" value="1"/>
</dbReference>
<dbReference type="STRING" id="847.BRW83_0131"/>
<protein>
    <submittedName>
        <fullName evidence="3">Histidine triad domain protein</fullName>
    </submittedName>
</protein>